<dbReference type="EMBL" id="CAJSLV010000097">
    <property type="protein sequence ID" value="CAG6398131.1"/>
    <property type="molecule type" value="Genomic_DNA"/>
</dbReference>
<dbReference type="AlphaFoldDB" id="A0A9W4EB26"/>
<proteinExistence type="predicted"/>
<reference evidence="2" key="1">
    <citation type="submission" date="2021-05" db="EMBL/GenBank/DDBJ databases">
        <authorList>
            <person name="Arsene-Ploetze F."/>
        </authorList>
    </citation>
    <scope>NUCLEOTIDE SEQUENCE</scope>
    <source>
        <strain evidence="2">DSM 42138</strain>
    </source>
</reference>
<accession>A0A9W4EB26</accession>
<protein>
    <submittedName>
        <fullName evidence="2">Uncharacterized protein</fullName>
    </submittedName>
</protein>
<evidence type="ECO:0000313" key="2">
    <source>
        <dbReference type="EMBL" id="CAG6398131.1"/>
    </source>
</evidence>
<sequence>MEPPAGQPRLRQCSGNGRRLEHMDRQRVFGGQRPFCSAQRRCPGFQDRGGRTERGEHAQQGWGRCWGNKQRHDVASHWETRGAGRAGADGTVGSMLCGRPAQARPARADALPCARSLYDLCSLRVSSSRCQYYAQGENSPSSGDVSMALAQRMGRAVHISARHGRPEPDGHFTRASTGPVALECAAGTCAVACYCKPSVHRHSVAALSIIWVGILRGTATRRPREEVRVDGREGRRHRVRHRRSRALPAQAPAVPAGAGATVGSEAIRPAAQSDGPGDRIESRGFRGTAVHDERRSAGAHREP</sequence>
<organism evidence="2 3">
    <name type="scientific">Actinacidiphila cocklensis</name>
    <dbReference type="NCBI Taxonomy" id="887465"/>
    <lineage>
        <taxon>Bacteria</taxon>
        <taxon>Bacillati</taxon>
        <taxon>Actinomycetota</taxon>
        <taxon>Actinomycetes</taxon>
        <taxon>Kitasatosporales</taxon>
        <taxon>Streptomycetaceae</taxon>
        <taxon>Actinacidiphila</taxon>
    </lineage>
</organism>
<gene>
    <name evidence="2" type="ORF">SCOCK_640026</name>
</gene>
<feature type="compositionally biased region" description="Basic and acidic residues" evidence="1">
    <location>
        <begin position="276"/>
        <end position="303"/>
    </location>
</feature>
<feature type="compositionally biased region" description="Low complexity" evidence="1">
    <location>
        <begin position="246"/>
        <end position="263"/>
    </location>
</feature>
<name>A0A9W4EB26_9ACTN</name>
<evidence type="ECO:0000256" key="1">
    <source>
        <dbReference type="SAM" id="MobiDB-lite"/>
    </source>
</evidence>
<feature type="region of interest" description="Disordered" evidence="1">
    <location>
        <begin position="229"/>
        <end position="303"/>
    </location>
</feature>
<keyword evidence="3" id="KW-1185">Reference proteome</keyword>
<dbReference type="Proteomes" id="UP001152519">
    <property type="component" value="Unassembled WGS sequence"/>
</dbReference>
<evidence type="ECO:0000313" key="3">
    <source>
        <dbReference type="Proteomes" id="UP001152519"/>
    </source>
</evidence>
<comment type="caution">
    <text evidence="2">The sequence shown here is derived from an EMBL/GenBank/DDBJ whole genome shotgun (WGS) entry which is preliminary data.</text>
</comment>
<feature type="compositionally biased region" description="Basic residues" evidence="1">
    <location>
        <begin position="234"/>
        <end position="245"/>
    </location>
</feature>